<sequence length="168" mass="19113">MSRIVNIRERMGIPNSYLGMLFSVTFQNMTLQNLAHKPIGEIASYLRSLLGPNVVDLVYHACAFSTFISRSADQKNLAYFTANMNTSHDLMTSSWSNIRCYEYDYNIGLGRPDAVRRPIFPAFERLIYLMPRLTSGGLTVQICLRDGDWAHLKRDAEFNLFATYIVAG</sequence>
<name>A0AAD6DCE9_9EURO</name>
<dbReference type="AlphaFoldDB" id="A0AAD6DCE9"/>
<organism evidence="1 2">
    <name type="scientific">Penicillium hetheringtonii</name>
    <dbReference type="NCBI Taxonomy" id="911720"/>
    <lineage>
        <taxon>Eukaryota</taxon>
        <taxon>Fungi</taxon>
        <taxon>Dikarya</taxon>
        <taxon>Ascomycota</taxon>
        <taxon>Pezizomycotina</taxon>
        <taxon>Eurotiomycetes</taxon>
        <taxon>Eurotiomycetidae</taxon>
        <taxon>Eurotiales</taxon>
        <taxon>Aspergillaceae</taxon>
        <taxon>Penicillium</taxon>
    </lineage>
</organism>
<evidence type="ECO:0000313" key="2">
    <source>
        <dbReference type="Proteomes" id="UP001216150"/>
    </source>
</evidence>
<dbReference type="Proteomes" id="UP001216150">
    <property type="component" value="Unassembled WGS sequence"/>
</dbReference>
<gene>
    <name evidence="1" type="ORF">N7450_009745</name>
</gene>
<accession>A0AAD6DCE9</accession>
<dbReference type="EMBL" id="JAQJAC010000009">
    <property type="protein sequence ID" value="KAJ5572761.1"/>
    <property type="molecule type" value="Genomic_DNA"/>
</dbReference>
<reference evidence="1 2" key="1">
    <citation type="journal article" date="2023" name="IMA Fungus">
        <title>Comparative genomic study of the Penicillium genus elucidates a diverse pangenome and 15 lateral gene transfer events.</title>
        <authorList>
            <person name="Petersen C."/>
            <person name="Sorensen T."/>
            <person name="Nielsen M.R."/>
            <person name="Sondergaard T.E."/>
            <person name="Sorensen J.L."/>
            <person name="Fitzpatrick D.A."/>
            <person name="Frisvad J.C."/>
            <person name="Nielsen K.L."/>
        </authorList>
    </citation>
    <scope>NUCLEOTIDE SEQUENCE [LARGE SCALE GENOMIC DNA]</scope>
    <source>
        <strain evidence="1 2">IBT 29057</strain>
    </source>
</reference>
<keyword evidence="2" id="KW-1185">Reference proteome</keyword>
<dbReference type="Gene3D" id="3.30.559.10">
    <property type="entry name" value="Chloramphenicol acetyltransferase-like domain"/>
    <property type="match status" value="1"/>
</dbReference>
<dbReference type="InterPro" id="IPR023213">
    <property type="entry name" value="CAT-like_dom_sf"/>
</dbReference>
<evidence type="ECO:0000313" key="1">
    <source>
        <dbReference type="EMBL" id="KAJ5572761.1"/>
    </source>
</evidence>
<proteinExistence type="predicted"/>
<protein>
    <submittedName>
        <fullName evidence="1">Uncharacterized protein</fullName>
    </submittedName>
</protein>
<dbReference type="Pfam" id="PF02458">
    <property type="entry name" value="Transferase"/>
    <property type="match status" value="1"/>
</dbReference>
<comment type="caution">
    <text evidence="1">The sequence shown here is derived from an EMBL/GenBank/DDBJ whole genome shotgun (WGS) entry which is preliminary data.</text>
</comment>